<organism evidence="1 2">
    <name type="scientific">Hibiscus sabdariffa</name>
    <name type="common">roselle</name>
    <dbReference type="NCBI Taxonomy" id="183260"/>
    <lineage>
        <taxon>Eukaryota</taxon>
        <taxon>Viridiplantae</taxon>
        <taxon>Streptophyta</taxon>
        <taxon>Embryophyta</taxon>
        <taxon>Tracheophyta</taxon>
        <taxon>Spermatophyta</taxon>
        <taxon>Magnoliopsida</taxon>
        <taxon>eudicotyledons</taxon>
        <taxon>Gunneridae</taxon>
        <taxon>Pentapetalae</taxon>
        <taxon>rosids</taxon>
        <taxon>malvids</taxon>
        <taxon>Malvales</taxon>
        <taxon>Malvaceae</taxon>
        <taxon>Malvoideae</taxon>
        <taxon>Hibiscus</taxon>
    </lineage>
</organism>
<comment type="caution">
    <text evidence="1">The sequence shown here is derived from an EMBL/GenBank/DDBJ whole genome shotgun (WGS) entry which is preliminary data.</text>
</comment>
<accession>A0ABR2ESL4</accession>
<reference evidence="1 2" key="1">
    <citation type="journal article" date="2024" name="G3 (Bethesda)">
        <title>Genome assembly of Hibiscus sabdariffa L. provides insights into metabolisms of medicinal natural products.</title>
        <authorList>
            <person name="Kim T."/>
        </authorList>
    </citation>
    <scope>NUCLEOTIDE SEQUENCE [LARGE SCALE GENOMIC DNA]</scope>
    <source>
        <strain evidence="1">TK-2024</strain>
        <tissue evidence="1">Old leaves</tissue>
    </source>
</reference>
<protein>
    <submittedName>
        <fullName evidence="1">Uncharacterized protein</fullName>
    </submittedName>
</protein>
<dbReference type="Proteomes" id="UP001472677">
    <property type="component" value="Unassembled WGS sequence"/>
</dbReference>
<evidence type="ECO:0000313" key="1">
    <source>
        <dbReference type="EMBL" id="KAK8565014.1"/>
    </source>
</evidence>
<gene>
    <name evidence="1" type="ORF">V6N12_058590</name>
</gene>
<keyword evidence="2" id="KW-1185">Reference proteome</keyword>
<proteinExistence type="predicted"/>
<sequence>MYNPEVVQPTMKSYGFQASVCPWSSLLAAIWFPNKEERAMCWVKRCELLHYWFDDLEFSEGFDEEFEDDRLFIGSEASSGWREEEENGVSLSDHGLNDRFYETPTFEDHVMQNEAAEFNIVELDVAIKDTHSHAFRINVPSGREVELHEVPIMSAGSFENGVVVGSVVDSGLDKCGESSDELSISNGNLFRAVNASSLGAKRGRPMALRAWCDKFNWWVSRSFGKHRVNKKSKMTNSNLHVCSGSTLYLLGSIPLKFQAVLLSPNRVQDSDADEATNTL</sequence>
<name>A0ABR2ESL4_9ROSI</name>
<evidence type="ECO:0000313" key="2">
    <source>
        <dbReference type="Proteomes" id="UP001472677"/>
    </source>
</evidence>
<dbReference type="EMBL" id="JBBPBM010000010">
    <property type="protein sequence ID" value="KAK8565014.1"/>
    <property type="molecule type" value="Genomic_DNA"/>
</dbReference>